<reference evidence="8" key="1">
    <citation type="submission" date="2022-05" db="EMBL/GenBank/DDBJ databases">
        <title>Complete genome sequence of toluene-degrading Gulosibacter sediminis strain ACHW.36C.</title>
        <authorList>
            <person name="Wai A.C."/>
            <person name="Lai G.K."/>
            <person name="Griffin S.D."/>
            <person name="Leung F.C."/>
        </authorList>
    </citation>
    <scope>NUCLEOTIDE SEQUENCE [LARGE SCALE GENOMIC DNA]</scope>
    <source>
        <strain evidence="8">ACHW.36C</strain>
    </source>
</reference>
<dbReference type="HAMAP" id="MF_00020">
    <property type="entry name" value="Acetate_kinase"/>
    <property type="match status" value="1"/>
</dbReference>
<dbReference type="InterPro" id="IPR004372">
    <property type="entry name" value="Ac/propionate_kinase"/>
</dbReference>
<dbReference type="PROSITE" id="PS01076">
    <property type="entry name" value="ACETATE_KINASE_2"/>
    <property type="match status" value="1"/>
</dbReference>
<evidence type="ECO:0000256" key="7">
    <source>
        <dbReference type="RuleBase" id="RU003835"/>
    </source>
</evidence>
<evidence type="ECO:0000256" key="5">
    <source>
        <dbReference type="ARBA" id="ARBA00022840"/>
    </source>
</evidence>
<feature type="binding site" evidence="6">
    <location>
        <position position="8"/>
    </location>
    <ligand>
        <name>Mg(2+)</name>
        <dbReference type="ChEBI" id="CHEBI:18420"/>
    </ligand>
</feature>
<dbReference type="Pfam" id="PF00871">
    <property type="entry name" value="Acetate_kinase"/>
    <property type="match status" value="1"/>
</dbReference>
<evidence type="ECO:0000256" key="2">
    <source>
        <dbReference type="ARBA" id="ARBA00022679"/>
    </source>
</evidence>
<dbReference type="CDD" id="cd24010">
    <property type="entry name" value="ASKHA_NBD_AcK_PK"/>
    <property type="match status" value="1"/>
</dbReference>
<dbReference type="EC" id="2.7.2.1" evidence="6"/>
<dbReference type="GO" id="GO:0016301">
    <property type="term" value="F:kinase activity"/>
    <property type="evidence" value="ECO:0007669"/>
    <property type="project" value="UniProtKB-KW"/>
</dbReference>
<keyword evidence="6" id="KW-0963">Cytoplasm</keyword>
<comment type="pathway">
    <text evidence="6">Metabolic intermediate biosynthesis; acetyl-CoA biosynthesis; acetyl-CoA from acetate: step 1/2.</text>
</comment>
<gene>
    <name evidence="6" type="primary">ackA</name>
    <name evidence="8" type="ORF">M3M28_10735</name>
</gene>
<keyword evidence="5 6" id="KW-0067">ATP-binding</keyword>
<dbReference type="PANTHER" id="PTHR21060">
    <property type="entry name" value="ACETATE KINASE"/>
    <property type="match status" value="1"/>
</dbReference>
<evidence type="ECO:0000256" key="4">
    <source>
        <dbReference type="ARBA" id="ARBA00022777"/>
    </source>
</evidence>
<dbReference type="Gene3D" id="3.30.420.40">
    <property type="match status" value="2"/>
</dbReference>
<sequence>MTIVLVVNSGSSSLKYQLLDMASETTLAAGLVERIGEPSGSVRHTNADGKHEREVPIASHDDAFEAMLANFAELGPTLESAPPAAVGHRVVQGARRFFGPTIIDDDVERNIDELSPLAPLHNPANLAGIRGARRVFQSIPHVAVFDTAFHTTMSDAASTYALNREVAEANRVRKYGAHGTSHKFVSEAAADFLDRSLESLRTVVLHIGNGASACAVDGGKSVDTSMGMTPLEGLVMGTRTGDIDPAVLFHLHRKAGYTVDELDDLLNRRSGLLGLTGTNDVRDVTQRAAAGDAAAQLGLDVYVHRLRHYLGSYLVTLGGGDAIVFTAGVGENSAEVRRRTLEGLEWLGVELDPERNQLPNDGIRVISTGASRVTVLVVPTNEEVEIARQTLAQTGL</sequence>
<comment type="similarity">
    <text evidence="1 6 7">Belongs to the acetokinase family.</text>
</comment>
<comment type="subcellular location">
    <subcellularLocation>
        <location evidence="6">Cytoplasm</location>
    </subcellularLocation>
</comment>
<feature type="binding site" evidence="6">
    <location>
        <position position="89"/>
    </location>
    <ligand>
        <name>substrate</name>
    </ligand>
</feature>
<proteinExistence type="inferred from homology"/>
<keyword evidence="4 6" id="KW-0418">Kinase</keyword>
<keyword evidence="6" id="KW-0460">Magnesium</keyword>
<dbReference type="SUPFAM" id="SSF53067">
    <property type="entry name" value="Actin-like ATPase domain"/>
    <property type="match status" value="2"/>
</dbReference>
<feature type="binding site" evidence="6">
    <location>
        <begin position="206"/>
        <end position="210"/>
    </location>
    <ligand>
        <name>ATP</name>
        <dbReference type="ChEBI" id="CHEBI:30616"/>
    </ligand>
</feature>
<name>A0ABY4MWL0_9MICO</name>
<dbReference type="EMBL" id="CP097160">
    <property type="protein sequence ID" value="UQN14517.1"/>
    <property type="molecule type" value="Genomic_DNA"/>
</dbReference>
<dbReference type="InterPro" id="IPR043129">
    <property type="entry name" value="ATPase_NBD"/>
</dbReference>
<keyword evidence="3 6" id="KW-0547">Nucleotide-binding</keyword>
<feature type="site" description="Transition state stabilizer" evidence="6">
    <location>
        <position position="178"/>
    </location>
</feature>
<evidence type="ECO:0000313" key="8">
    <source>
        <dbReference type="EMBL" id="UQN14517.1"/>
    </source>
</evidence>
<comment type="subunit">
    <text evidence="6">Homodimer.</text>
</comment>
<evidence type="ECO:0000256" key="3">
    <source>
        <dbReference type="ARBA" id="ARBA00022741"/>
    </source>
</evidence>
<accession>A0ABY4MWL0</accession>
<dbReference type="PIRSF" id="PIRSF000722">
    <property type="entry name" value="Acetate_prop_kin"/>
    <property type="match status" value="1"/>
</dbReference>
<feature type="binding site" evidence="6">
    <location>
        <position position="15"/>
    </location>
    <ligand>
        <name>ATP</name>
        <dbReference type="ChEBI" id="CHEBI:30616"/>
    </ligand>
</feature>
<comment type="catalytic activity">
    <reaction evidence="6">
        <text>acetate + ATP = acetyl phosphate + ADP</text>
        <dbReference type="Rhea" id="RHEA:11352"/>
        <dbReference type="ChEBI" id="CHEBI:22191"/>
        <dbReference type="ChEBI" id="CHEBI:30089"/>
        <dbReference type="ChEBI" id="CHEBI:30616"/>
        <dbReference type="ChEBI" id="CHEBI:456216"/>
        <dbReference type="EC" id="2.7.2.1"/>
    </reaction>
</comment>
<dbReference type="PRINTS" id="PR00471">
    <property type="entry name" value="ACETATEKNASE"/>
</dbReference>
<dbReference type="InterPro" id="IPR023865">
    <property type="entry name" value="Aliphatic_acid_kinase_CS"/>
</dbReference>
<feature type="binding site" evidence="6">
    <location>
        <begin position="280"/>
        <end position="282"/>
    </location>
    <ligand>
        <name>ATP</name>
        <dbReference type="ChEBI" id="CHEBI:30616"/>
    </ligand>
</feature>
<evidence type="ECO:0000256" key="1">
    <source>
        <dbReference type="ARBA" id="ARBA00008748"/>
    </source>
</evidence>
<dbReference type="PANTHER" id="PTHR21060:SF15">
    <property type="entry name" value="ACETATE KINASE-RELATED"/>
    <property type="match status" value="1"/>
</dbReference>
<comment type="cofactor">
    <cofactor evidence="6">
        <name>Mg(2+)</name>
        <dbReference type="ChEBI" id="CHEBI:18420"/>
    </cofactor>
    <cofactor evidence="6">
        <name>Mn(2+)</name>
        <dbReference type="ChEBI" id="CHEBI:29035"/>
    </cofactor>
    <text evidence="6">Mg(2+). Can also accept Mn(2+).</text>
</comment>
<feature type="active site" description="Proton donor/acceptor" evidence="6">
    <location>
        <position position="146"/>
    </location>
</feature>
<evidence type="ECO:0000256" key="6">
    <source>
        <dbReference type="HAMAP-Rule" id="MF_00020"/>
    </source>
</evidence>
<organism evidence="8">
    <name type="scientific">Gulosibacter sediminis</name>
    <dbReference type="NCBI Taxonomy" id="1729695"/>
    <lineage>
        <taxon>Bacteria</taxon>
        <taxon>Bacillati</taxon>
        <taxon>Actinomycetota</taxon>
        <taxon>Actinomycetes</taxon>
        <taxon>Micrococcales</taxon>
        <taxon>Microbacteriaceae</taxon>
        <taxon>Gulosibacter</taxon>
    </lineage>
</organism>
<keyword evidence="6" id="KW-0479">Metal-binding</keyword>
<dbReference type="PROSITE" id="PS01075">
    <property type="entry name" value="ACETATE_KINASE_1"/>
    <property type="match status" value="1"/>
</dbReference>
<feature type="binding site" evidence="6">
    <location>
        <position position="382"/>
    </location>
    <ligand>
        <name>Mg(2+)</name>
        <dbReference type="ChEBI" id="CHEBI:18420"/>
    </ligand>
</feature>
<protein>
    <recommendedName>
        <fullName evidence="6">Acetate kinase</fullName>
        <ecNumber evidence="6">2.7.2.1</ecNumber>
    </recommendedName>
    <alternativeName>
        <fullName evidence="6">Acetokinase</fullName>
    </alternativeName>
</protein>
<comment type="function">
    <text evidence="6">Catalyzes the formation of acetyl phosphate from acetate and ATP. Can also catalyze the reverse reaction.</text>
</comment>
<dbReference type="InterPro" id="IPR000890">
    <property type="entry name" value="Aliphatic_acid_kin_short-chain"/>
</dbReference>
<feature type="binding site" evidence="6">
    <location>
        <begin position="328"/>
        <end position="332"/>
    </location>
    <ligand>
        <name>ATP</name>
        <dbReference type="ChEBI" id="CHEBI:30616"/>
    </ligand>
</feature>
<feature type="site" description="Transition state stabilizer" evidence="6">
    <location>
        <position position="239"/>
    </location>
</feature>
<keyword evidence="2 6" id="KW-0808">Transferase</keyword>
<dbReference type="NCBIfam" id="TIGR00016">
    <property type="entry name" value="ackA"/>
    <property type="match status" value="1"/>
</dbReference>